<dbReference type="PANTHER" id="PTHR28071">
    <property type="entry name" value="REDOX PROTEIN FMP46, MITOCHONDRIAL-RELATED"/>
    <property type="match status" value="1"/>
</dbReference>
<feature type="region of interest" description="Disordered" evidence="7">
    <location>
        <begin position="46"/>
        <end position="66"/>
    </location>
</feature>
<evidence type="ECO:0000256" key="1">
    <source>
        <dbReference type="ARBA" id="ARBA00002963"/>
    </source>
</evidence>
<organism evidence="8 9">
    <name type="scientific">Pterulicium gracile</name>
    <dbReference type="NCBI Taxonomy" id="1884261"/>
    <lineage>
        <taxon>Eukaryota</taxon>
        <taxon>Fungi</taxon>
        <taxon>Dikarya</taxon>
        <taxon>Basidiomycota</taxon>
        <taxon>Agaricomycotina</taxon>
        <taxon>Agaricomycetes</taxon>
        <taxon>Agaricomycetidae</taxon>
        <taxon>Agaricales</taxon>
        <taxon>Pleurotineae</taxon>
        <taxon>Pterulaceae</taxon>
        <taxon>Pterulicium</taxon>
    </lineage>
</organism>
<dbReference type="SUPFAM" id="SSF52833">
    <property type="entry name" value="Thioredoxin-like"/>
    <property type="match status" value="1"/>
</dbReference>
<dbReference type="Proteomes" id="UP000305067">
    <property type="component" value="Unassembled WGS sequence"/>
</dbReference>
<dbReference type="InterPro" id="IPR036249">
    <property type="entry name" value="Thioredoxin-like_sf"/>
</dbReference>
<keyword evidence="5" id="KW-0560">Oxidoreductase</keyword>
<sequence length="132" mass="14047">MLRAATSGPYPPSASQPLQFDLDVVEAPPTSDQLQTVLGYLPPSATSSPGAAFLSSHPSSSHLSSDAPAEGIVKMAAKNPNVFKWPVVVNWDAGKAAVGDLHAVKDILEGIRKKRDGESKDEEEHKPKGWFS</sequence>
<evidence type="ECO:0000313" key="9">
    <source>
        <dbReference type="Proteomes" id="UP000305067"/>
    </source>
</evidence>
<evidence type="ECO:0008006" key="10">
    <source>
        <dbReference type="Google" id="ProtNLM"/>
    </source>
</evidence>
<comment type="function">
    <text evidence="1">Putative mitochondrial redox protein which could be involved in the reduction of small toxic molecules.</text>
</comment>
<reference evidence="8 9" key="1">
    <citation type="journal article" date="2019" name="Nat. Ecol. Evol.">
        <title>Megaphylogeny resolves global patterns of mushroom evolution.</title>
        <authorList>
            <person name="Varga T."/>
            <person name="Krizsan K."/>
            <person name="Foldi C."/>
            <person name="Dima B."/>
            <person name="Sanchez-Garcia M."/>
            <person name="Sanchez-Ramirez S."/>
            <person name="Szollosi G.J."/>
            <person name="Szarkandi J.G."/>
            <person name="Papp V."/>
            <person name="Albert L."/>
            <person name="Andreopoulos W."/>
            <person name="Angelini C."/>
            <person name="Antonin V."/>
            <person name="Barry K.W."/>
            <person name="Bougher N.L."/>
            <person name="Buchanan P."/>
            <person name="Buyck B."/>
            <person name="Bense V."/>
            <person name="Catcheside P."/>
            <person name="Chovatia M."/>
            <person name="Cooper J."/>
            <person name="Damon W."/>
            <person name="Desjardin D."/>
            <person name="Finy P."/>
            <person name="Geml J."/>
            <person name="Haridas S."/>
            <person name="Hughes K."/>
            <person name="Justo A."/>
            <person name="Karasinski D."/>
            <person name="Kautmanova I."/>
            <person name="Kiss B."/>
            <person name="Kocsube S."/>
            <person name="Kotiranta H."/>
            <person name="LaButti K.M."/>
            <person name="Lechner B.E."/>
            <person name="Liimatainen K."/>
            <person name="Lipzen A."/>
            <person name="Lukacs Z."/>
            <person name="Mihaltcheva S."/>
            <person name="Morgado L.N."/>
            <person name="Niskanen T."/>
            <person name="Noordeloos M.E."/>
            <person name="Ohm R.A."/>
            <person name="Ortiz-Santana B."/>
            <person name="Ovrebo C."/>
            <person name="Racz N."/>
            <person name="Riley R."/>
            <person name="Savchenko A."/>
            <person name="Shiryaev A."/>
            <person name="Soop K."/>
            <person name="Spirin V."/>
            <person name="Szebenyi C."/>
            <person name="Tomsovsky M."/>
            <person name="Tulloss R.E."/>
            <person name="Uehling J."/>
            <person name="Grigoriev I.V."/>
            <person name="Vagvolgyi C."/>
            <person name="Papp T."/>
            <person name="Martin F.M."/>
            <person name="Miettinen O."/>
            <person name="Hibbett D.S."/>
            <person name="Nagy L.G."/>
        </authorList>
    </citation>
    <scope>NUCLEOTIDE SEQUENCE [LARGE SCALE GENOMIC DNA]</scope>
    <source>
        <strain evidence="8 9">CBS 309.79</strain>
    </source>
</reference>
<evidence type="ECO:0000256" key="4">
    <source>
        <dbReference type="ARBA" id="ARBA00022946"/>
    </source>
</evidence>
<evidence type="ECO:0000256" key="3">
    <source>
        <dbReference type="ARBA" id="ARBA00009734"/>
    </source>
</evidence>
<dbReference type="OrthoDB" id="59229at2759"/>
<evidence type="ECO:0000256" key="2">
    <source>
        <dbReference type="ARBA" id="ARBA00004173"/>
    </source>
</evidence>
<evidence type="ECO:0000256" key="7">
    <source>
        <dbReference type="SAM" id="MobiDB-lite"/>
    </source>
</evidence>
<accession>A0A5C3Q340</accession>
<dbReference type="AlphaFoldDB" id="A0A5C3Q340"/>
<keyword evidence="4" id="KW-0809">Transit peptide</keyword>
<gene>
    <name evidence="8" type="ORF">BDV98DRAFT_608593</name>
</gene>
<comment type="subcellular location">
    <subcellularLocation>
        <location evidence="2">Mitochondrion</location>
    </subcellularLocation>
</comment>
<dbReference type="Gene3D" id="3.40.30.10">
    <property type="entry name" value="Glutaredoxin"/>
    <property type="match status" value="1"/>
</dbReference>
<feature type="region of interest" description="Disordered" evidence="7">
    <location>
        <begin position="111"/>
        <end position="132"/>
    </location>
</feature>
<feature type="compositionally biased region" description="Low complexity" evidence="7">
    <location>
        <begin position="54"/>
        <end position="65"/>
    </location>
</feature>
<dbReference type="Pfam" id="PF07955">
    <property type="entry name" value="DUF1687"/>
    <property type="match status" value="1"/>
</dbReference>
<dbReference type="GO" id="GO:0016491">
    <property type="term" value="F:oxidoreductase activity"/>
    <property type="evidence" value="ECO:0007669"/>
    <property type="project" value="UniProtKB-KW"/>
</dbReference>
<evidence type="ECO:0000256" key="5">
    <source>
        <dbReference type="ARBA" id="ARBA00023002"/>
    </source>
</evidence>
<dbReference type="InterPro" id="IPR012882">
    <property type="entry name" value="Fmp46"/>
</dbReference>
<evidence type="ECO:0000256" key="6">
    <source>
        <dbReference type="ARBA" id="ARBA00023128"/>
    </source>
</evidence>
<keyword evidence="6" id="KW-0496">Mitochondrion</keyword>
<dbReference type="PANTHER" id="PTHR28071:SF1">
    <property type="entry name" value="REDOX PROTEIN FMP46, MITOCHONDRIAL-RELATED"/>
    <property type="match status" value="1"/>
</dbReference>
<evidence type="ECO:0000313" key="8">
    <source>
        <dbReference type="EMBL" id="TFK95936.1"/>
    </source>
</evidence>
<protein>
    <recommendedName>
        <fullName evidence="10">Thioredoxin-like protein</fullName>
    </recommendedName>
</protein>
<dbReference type="GO" id="GO:0005739">
    <property type="term" value="C:mitochondrion"/>
    <property type="evidence" value="ECO:0007669"/>
    <property type="project" value="UniProtKB-SubCell"/>
</dbReference>
<dbReference type="EMBL" id="ML178870">
    <property type="protein sequence ID" value="TFK95936.1"/>
    <property type="molecule type" value="Genomic_DNA"/>
</dbReference>
<name>A0A5C3Q340_9AGAR</name>
<keyword evidence="9" id="KW-1185">Reference proteome</keyword>
<comment type="similarity">
    <text evidence="3">Belongs to the FMP46 family.</text>
</comment>
<proteinExistence type="inferred from homology"/>